<organism evidence="2 3">
    <name type="scientific">Actinosynnema pretiosum subsp. pretiosum</name>
    <dbReference type="NCBI Taxonomy" id="103721"/>
    <lineage>
        <taxon>Bacteria</taxon>
        <taxon>Bacillati</taxon>
        <taxon>Actinomycetota</taxon>
        <taxon>Actinomycetes</taxon>
        <taxon>Pseudonocardiales</taxon>
        <taxon>Pseudonocardiaceae</taxon>
        <taxon>Actinosynnema</taxon>
    </lineage>
</organism>
<sequence>MGVWLLEHDVRLSGLAENPALPAGLLDQLIAAAGPWLRRDLARRDDLSSAQARALLDSGDGPVVAALLESGAIAPGDVPTEDDRVAVVVAARPGADPDLVRRVAAHPDPEVRAWLAERGEGLPADVVAALVRDPVAEVARDAAACQPLTAELAAELLAHPSVDLRKALSCNRSTPPEVLLALVDHPEPWVRWDLAEHPNLPREAVVALLADPLPAARWAAARHPLVPQELLRALASDPDSEVRQAVLRNPGVPLDVLVALVGATRTGHDPLPVIVTATHDELRALVASPVRRLRALVAAREDLPDDLLEAFAEDEDVVVVKAVIANPALPEDRLRALADRHGPRLHQRLAHNPNCPPDLLDRMARDPETPRKAYRAIAAHPNAGPETLLRCLDDERAAEEAAGHPNLPASAFAVLLADDAPWGALSRAAANPALPVELMTALLNPAQPACVER</sequence>
<evidence type="ECO:0000313" key="2">
    <source>
        <dbReference type="EMBL" id="QUF03130.1"/>
    </source>
</evidence>
<name>A0AA45L5C5_9PSEU</name>
<dbReference type="SUPFAM" id="SSF48371">
    <property type="entry name" value="ARM repeat"/>
    <property type="match status" value="2"/>
</dbReference>
<dbReference type="InterPro" id="IPR011989">
    <property type="entry name" value="ARM-like"/>
</dbReference>
<dbReference type="Gene3D" id="1.25.10.10">
    <property type="entry name" value="Leucine-rich Repeat Variant"/>
    <property type="match status" value="2"/>
</dbReference>
<dbReference type="EMBL" id="CP073249">
    <property type="protein sequence ID" value="QUF03130.1"/>
    <property type="molecule type" value="Genomic_DNA"/>
</dbReference>
<dbReference type="AlphaFoldDB" id="A0AA45L5C5"/>
<proteinExistence type="predicted"/>
<accession>A0AA45L5C5</accession>
<dbReference type="Proteomes" id="UP000677152">
    <property type="component" value="Chromosome"/>
</dbReference>
<protein>
    <recommendedName>
        <fullName evidence="1">Leucine rich repeat variant domain-containing protein</fullName>
    </recommendedName>
</protein>
<feature type="domain" description="Leucine rich repeat variant" evidence="1">
    <location>
        <begin position="322"/>
        <end position="365"/>
    </location>
</feature>
<evidence type="ECO:0000313" key="3">
    <source>
        <dbReference type="Proteomes" id="UP000677152"/>
    </source>
</evidence>
<reference evidence="2" key="1">
    <citation type="submission" date="2021-04" db="EMBL/GenBank/DDBJ databases">
        <title>Genomic sequence of Actinosynnema pretiosum subsp. pretiosum ATCC 31280 (C-14919).</title>
        <authorList>
            <person name="Bai L."/>
            <person name="Wang X."/>
            <person name="Xiao Y."/>
        </authorList>
    </citation>
    <scope>NUCLEOTIDE SEQUENCE</scope>
    <source>
        <strain evidence="2">ATCC 31280</strain>
    </source>
</reference>
<dbReference type="InterPro" id="IPR016024">
    <property type="entry name" value="ARM-type_fold"/>
</dbReference>
<dbReference type="InterPro" id="IPR057893">
    <property type="entry name" value="LRV_2"/>
</dbReference>
<evidence type="ECO:0000259" key="1">
    <source>
        <dbReference type="Pfam" id="PF25591"/>
    </source>
</evidence>
<gene>
    <name evidence="2" type="ORF">KCV87_27475</name>
</gene>
<dbReference type="Pfam" id="PF25591">
    <property type="entry name" value="LRV_2"/>
    <property type="match status" value="1"/>
</dbReference>